<evidence type="ECO:0000313" key="1">
    <source>
        <dbReference type="EMBL" id="MBC1510563.1"/>
    </source>
</evidence>
<keyword evidence="2" id="KW-1185">Reference proteome</keyword>
<organism evidence="1 2">
    <name type="scientific">Listeria immobilis</name>
    <dbReference type="NCBI Taxonomy" id="2713502"/>
    <lineage>
        <taxon>Bacteria</taxon>
        <taxon>Bacillati</taxon>
        <taxon>Bacillota</taxon>
        <taxon>Bacilli</taxon>
        <taxon>Bacillales</taxon>
        <taxon>Listeriaceae</taxon>
        <taxon>Listeria</taxon>
    </lineage>
</organism>
<proteinExistence type="predicted"/>
<name>A0ABR6SYU9_9LIST</name>
<dbReference type="RefSeq" id="WP_038406437.1">
    <property type="nucleotide sequence ID" value="NZ_JAASTU010000011.1"/>
</dbReference>
<reference evidence="1 2" key="1">
    <citation type="submission" date="2020-03" db="EMBL/GenBank/DDBJ databases">
        <title>Soil Listeria distribution.</title>
        <authorList>
            <person name="Liao J."/>
            <person name="Wiedmann M."/>
        </authorList>
    </citation>
    <scope>NUCLEOTIDE SEQUENCE [LARGE SCALE GENOMIC DNA]</scope>
    <source>
        <strain evidence="1 2">FSL L7-1515</strain>
    </source>
</reference>
<dbReference type="EMBL" id="JAASUB010000014">
    <property type="protein sequence ID" value="MBC1510563.1"/>
    <property type="molecule type" value="Genomic_DNA"/>
</dbReference>
<accession>A0ABR6SYU9</accession>
<comment type="caution">
    <text evidence="1">The sequence shown here is derived from an EMBL/GenBank/DDBJ whole genome shotgun (WGS) entry which is preliminary data.</text>
</comment>
<gene>
    <name evidence="1" type="ORF">HCJ59_11770</name>
</gene>
<sequence>MLTCLVFDKLLTQKDIIPITAGSFTVHVWEYQQFEIKTNASSVQTDDFITILDDKEPIFSGVVKQSEEEANGTFTYSGFDLRYLLDRVQMNYLLNRSLVSSTAYAGDSFVILKDTIQRVFTSAMVITNLDASKTTFSLSPRMQTAFAFHRANCVSNDMTYQLYIISNKRLFLAGKYLRDKRREVVLLTNITHTQGQVIKNTKEAYNQILGLGAGEDNNRDYHFIDKKASSDYASCFVYDIRENISHAELVQRTTAKLKELQFEYTVKFSTLNNHIAKLGLDYSVGDYVSFRMQNGSLVDDLVSAYTINIDKGVLSPKYELETGIKKGSLTTKLKDLKEGGYK</sequence>
<protein>
    <submittedName>
        <fullName evidence="1">Aspartate-semialdehyde dehydrogenase</fullName>
    </submittedName>
</protein>
<evidence type="ECO:0000313" key="2">
    <source>
        <dbReference type="Proteomes" id="UP000587800"/>
    </source>
</evidence>
<dbReference type="Proteomes" id="UP000587800">
    <property type="component" value="Unassembled WGS sequence"/>
</dbReference>